<protein>
    <submittedName>
        <fullName evidence="7">Type IV secretion system protein</fullName>
    </submittedName>
</protein>
<feature type="transmembrane region" description="Helical" evidence="6">
    <location>
        <begin position="225"/>
        <end position="253"/>
    </location>
</feature>
<proteinExistence type="predicted"/>
<comment type="caution">
    <text evidence="7">The sequence shown here is derived from an EMBL/GenBank/DDBJ whole genome shotgun (WGS) entry which is preliminary data.</text>
</comment>
<keyword evidence="8" id="KW-1185">Reference proteome</keyword>
<evidence type="ECO:0000256" key="5">
    <source>
        <dbReference type="SAM" id="MobiDB-lite"/>
    </source>
</evidence>
<dbReference type="EMBL" id="JAINZW010000003">
    <property type="protein sequence ID" value="MBZ4039591.1"/>
    <property type="molecule type" value="Genomic_DNA"/>
</dbReference>
<accession>A0ABS7T6T6</accession>
<evidence type="ECO:0000256" key="3">
    <source>
        <dbReference type="ARBA" id="ARBA00022989"/>
    </source>
</evidence>
<keyword evidence="3 6" id="KW-1133">Transmembrane helix</keyword>
<keyword evidence="2 6" id="KW-0812">Transmembrane</keyword>
<sequence length="381" mass="39897">MTARLLHAPVAVFDGVAQWAFFKLIFDFLDSEVETFRDNLLGETLGWVGGAALVLLTLWILWQGFQIMTGRSRDSLMVLVVGSLRSVLIVSAATAMSFGSSDLYRTFTDGMPREITYVVTGSEDAPADLIDKSLDKMQFALVGIDALAAMDQQGLKEDKDRALWMTGIGVAGPSVVGGALLLLYKIALALFVGLGPLFILSLLFEPTKSLFGRWLYYGIGTMFSLGVLSFMVAVAMKMVLAVATAFAAQYLVALSLDAGGSTAGVSSMAMQQGGLGLILTVLLVMTPPMAAAFFGGTMGHFSGYSQFGGGAAGANAQSFNAAGRPTGQVPQAAVAQPAARDTAEGRVPDLAVPQLQAAGRLSQQAPVEDVVKSAGGFSGPR</sequence>
<feature type="transmembrane region" description="Helical" evidence="6">
    <location>
        <begin position="45"/>
        <end position="64"/>
    </location>
</feature>
<organism evidence="7 8">
    <name type="scientific">Novilysobacter selenitireducens</name>
    <dbReference type="NCBI Taxonomy" id="2872639"/>
    <lineage>
        <taxon>Bacteria</taxon>
        <taxon>Pseudomonadati</taxon>
        <taxon>Pseudomonadota</taxon>
        <taxon>Gammaproteobacteria</taxon>
        <taxon>Lysobacterales</taxon>
        <taxon>Lysobacteraceae</taxon>
        <taxon>Novilysobacter</taxon>
    </lineage>
</organism>
<evidence type="ECO:0000313" key="8">
    <source>
        <dbReference type="Proteomes" id="UP001430954"/>
    </source>
</evidence>
<feature type="transmembrane region" description="Helical" evidence="6">
    <location>
        <begin position="76"/>
        <end position="98"/>
    </location>
</feature>
<dbReference type="Pfam" id="PF04610">
    <property type="entry name" value="TrbL"/>
    <property type="match status" value="1"/>
</dbReference>
<evidence type="ECO:0000256" key="6">
    <source>
        <dbReference type="SAM" id="Phobius"/>
    </source>
</evidence>
<evidence type="ECO:0000256" key="4">
    <source>
        <dbReference type="ARBA" id="ARBA00023136"/>
    </source>
</evidence>
<feature type="region of interest" description="Disordered" evidence="5">
    <location>
        <begin position="358"/>
        <end position="381"/>
    </location>
</feature>
<evidence type="ECO:0000256" key="1">
    <source>
        <dbReference type="ARBA" id="ARBA00004141"/>
    </source>
</evidence>
<dbReference type="RefSeq" id="WP_223676039.1">
    <property type="nucleotide sequence ID" value="NZ_JAINZW010000003.1"/>
</dbReference>
<evidence type="ECO:0000256" key="2">
    <source>
        <dbReference type="ARBA" id="ARBA00022692"/>
    </source>
</evidence>
<evidence type="ECO:0000313" key="7">
    <source>
        <dbReference type="EMBL" id="MBZ4039591.1"/>
    </source>
</evidence>
<comment type="subcellular location">
    <subcellularLocation>
        <location evidence="1">Membrane</location>
        <topology evidence="1">Multi-pass membrane protein</topology>
    </subcellularLocation>
</comment>
<gene>
    <name evidence="7" type="ORF">K6753_08595</name>
</gene>
<feature type="transmembrane region" description="Helical" evidence="6">
    <location>
        <begin position="182"/>
        <end position="204"/>
    </location>
</feature>
<dbReference type="InterPro" id="IPR007688">
    <property type="entry name" value="Conjugal_tfr_TrbL/VirB6"/>
</dbReference>
<dbReference type="Proteomes" id="UP001430954">
    <property type="component" value="Unassembled WGS sequence"/>
</dbReference>
<feature type="transmembrane region" description="Helical" evidence="6">
    <location>
        <begin position="273"/>
        <end position="294"/>
    </location>
</feature>
<keyword evidence="4 6" id="KW-0472">Membrane</keyword>
<reference evidence="7 8" key="1">
    <citation type="submission" date="2021-09" db="EMBL/GenBank/DDBJ databases">
        <title>Lysobacter sp. 13A isolated from the river sediment.</title>
        <authorList>
            <person name="Liu H."/>
            <person name="Li S."/>
            <person name="Mao S."/>
        </authorList>
    </citation>
    <scope>NUCLEOTIDE SEQUENCE [LARGE SCALE GENOMIC DNA]</scope>
    <source>
        <strain evidence="7 8">13A</strain>
    </source>
</reference>
<name>A0ABS7T6T6_9GAMM</name>